<organism evidence="1 2">
    <name type="scientific">Candidatus Epulonipiscium fishelsonii</name>
    <dbReference type="NCBI Taxonomy" id="77094"/>
    <lineage>
        <taxon>Bacteria</taxon>
        <taxon>Bacillati</taxon>
        <taxon>Bacillota</taxon>
        <taxon>Clostridia</taxon>
        <taxon>Lachnospirales</taxon>
        <taxon>Lachnospiraceae</taxon>
        <taxon>Candidatus Epulonipiscium</taxon>
    </lineage>
</organism>
<name>A0ACC8XA65_9FIRM</name>
<dbReference type="EMBL" id="LJHD01000268">
    <property type="protein sequence ID" value="ONI39213.1"/>
    <property type="molecule type" value="Genomic_DNA"/>
</dbReference>
<reference evidence="1" key="1">
    <citation type="submission" date="2016-08" db="EMBL/GenBank/DDBJ databases">
        <authorList>
            <person name="Ngugi D.K."/>
            <person name="Miyake S."/>
            <person name="Stingl U."/>
        </authorList>
    </citation>
    <scope>NUCLEOTIDE SEQUENCE</scope>
    <source>
        <strain evidence="1">SCG-D08WGA-EpuloA1</strain>
    </source>
</reference>
<gene>
    <name evidence="1" type="ORF">AN640_01910</name>
</gene>
<comment type="caution">
    <text evidence="1">The sequence shown here is derived from an EMBL/GenBank/DDBJ whole genome shotgun (WGS) entry which is preliminary data.</text>
</comment>
<dbReference type="Proteomes" id="UP000188637">
    <property type="component" value="Unassembled WGS sequence"/>
</dbReference>
<proteinExistence type="predicted"/>
<evidence type="ECO:0000313" key="1">
    <source>
        <dbReference type="EMBL" id="ONI39213.1"/>
    </source>
</evidence>
<protein>
    <submittedName>
        <fullName evidence="1">DNA protecting protein DprA</fullName>
    </submittedName>
</protein>
<sequence>MEEEFYKVWFHEVDIPSHIKKRIYNRLKSCKEIFALKKIDYAAMNLNEKTIYKIIESKNYLNQIELILSQNTKLGIEVINIEDEYYPIELKKLEDSPIILYGRGNNKEVLKEKYLSIVGARKCSEYGYNFAKKIASELVEKGLGIVSGMAEGIDGASHEGALQNNGNTVAIVGTGLDKCYPMSNKQLYNKILEQGYVLSEYKIKTEPMKYNFPKRNRLISGTGVGVIIIEARKKSGSFITVNFGLEQGKDIFALKRTDNNELNFGTNLLIEDGATPFEDVEDIIKGLPLYVQKELNKNFNYTQTIKNSLDNNEVIVYDCLDWQPVSIEHLFSKANFDRDYLDLILMKLEIKGVVKRSFGNRYAKIR</sequence>
<evidence type="ECO:0000313" key="2">
    <source>
        <dbReference type="Proteomes" id="UP000188637"/>
    </source>
</evidence>
<accession>A0ACC8XA65</accession>
<keyword evidence="2" id="KW-1185">Reference proteome</keyword>